<comment type="caution">
    <text evidence="1">The sequence shown here is derived from an EMBL/GenBank/DDBJ whole genome shotgun (WGS) entry which is preliminary data.</text>
</comment>
<sequence length="72" mass="7920">MNSLLSATFMLSASLIKTPQSTHINISKAQLSVSSLQFFIIDFRLKLLFQGGRKDGLCVWTRKEPSLCSGTG</sequence>
<organism evidence="1 2">
    <name type="scientific">Hibiscus sabdariffa</name>
    <name type="common">roselle</name>
    <dbReference type="NCBI Taxonomy" id="183260"/>
    <lineage>
        <taxon>Eukaryota</taxon>
        <taxon>Viridiplantae</taxon>
        <taxon>Streptophyta</taxon>
        <taxon>Embryophyta</taxon>
        <taxon>Tracheophyta</taxon>
        <taxon>Spermatophyta</taxon>
        <taxon>Magnoliopsida</taxon>
        <taxon>eudicotyledons</taxon>
        <taxon>Gunneridae</taxon>
        <taxon>Pentapetalae</taxon>
        <taxon>rosids</taxon>
        <taxon>malvids</taxon>
        <taxon>Malvales</taxon>
        <taxon>Malvaceae</taxon>
        <taxon>Malvoideae</taxon>
        <taxon>Hibiscus</taxon>
    </lineage>
</organism>
<protein>
    <submittedName>
        <fullName evidence="1">Uncharacterized protein</fullName>
    </submittedName>
</protein>
<keyword evidence="2" id="KW-1185">Reference proteome</keyword>
<dbReference type="Proteomes" id="UP001472677">
    <property type="component" value="Unassembled WGS sequence"/>
</dbReference>
<gene>
    <name evidence="1" type="ORF">V6N12_052606</name>
</gene>
<evidence type="ECO:0000313" key="2">
    <source>
        <dbReference type="Proteomes" id="UP001472677"/>
    </source>
</evidence>
<reference evidence="1 2" key="1">
    <citation type="journal article" date="2024" name="G3 (Bethesda)">
        <title>Genome assembly of Hibiscus sabdariffa L. provides insights into metabolisms of medicinal natural products.</title>
        <authorList>
            <person name="Kim T."/>
        </authorList>
    </citation>
    <scope>NUCLEOTIDE SEQUENCE [LARGE SCALE GENOMIC DNA]</scope>
    <source>
        <strain evidence="1">TK-2024</strain>
        <tissue evidence="1">Old leaves</tissue>
    </source>
</reference>
<name>A0ABR2C2B0_9ROSI</name>
<evidence type="ECO:0000313" key="1">
    <source>
        <dbReference type="EMBL" id="KAK8513417.1"/>
    </source>
</evidence>
<proteinExistence type="predicted"/>
<accession>A0ABR2C2B0</accession>
<dbReference type="EMBL" id="JBBPBM010000069">
    <property type="protein sequence ID" value="KAK8513417.1"/>
    <property type="molecule type" value="Genomic_DNA"/>
</dbReference>